<name>A0A4V3CE71_9FIRM</name>
<dbReference type="Proteomes" id="UP000295064">
    <property type="component" value="Unassembled WGS sequence"/>
</dbReference>
<evidence type="ECO:0000313" key="1">
    <source>
        <dbReference type="EMBL" id="TDO85237.1"/>
    </source>
</evidence>
<sequence length="176" mass="19405">MIKKKTILLIILTLSLLLVFTPITIAQDKEDEELEERLELIQASQNLMKEKRVIDPKTHKLAAVFTTYGEGDTVINTGLRVAPQLATPGGMPLRFMGELFYLRQDDELAGFLSLTIEPTPSIYLGAGGEVTDTADYQVFAGWNITENIFIEARAINSGGSFSDSEVVPVAGFQFSF</sequence>
<proteinExistence type="predicted"/>
<dbReference type="OrthoDB" id="2131544at2"/>
<comment type="caution">
    <text evidence="1">The sequence shown here is derived from an EMBL/GenBank/DDBJ whole genome shotgun (WGS) entry which is preliminary data.</text>
</comment>
<protein>
    <submittedName>
        <fullName evidence="1">Uncharacterized protein</fullName>
    </submittedName>
</protein>
<dbReference type="RefSeq" id="WP_133515458.1">
    <property type="nucleotide sequence ID" value="NZ_SNWX01000018.1"/>
</dbReference>
<organism evidence="1 2">
    <name type="scientific">Halanaerobium saccharolyticum</name>
    <dbReference type="NCBI Taxonomy" id="43595"/>
    <lineage>
        <taxon>Bacteria</taxon>
        <taxon>Bacillati</taxon>
        <taxon>Bacillota</taxon>
        <taxon>Clostridia</taxon>
        <taxon>Halanaerobiales</taxon>
        <taxon>Halanaerobiaceae</taxon>
        <taxon>Halanaerobium</taxon>
    </lineage>
</organism>
<accession>A0A4V3CE71</accession>
<reference evidence="1 2" key="1">
    <citation type="submission" date="2019-03" db="EMBL/GenBank/DDBJ databases">
        <title>Subsurface microbial communities from deep shales in Ohio and West Virginia, USA.</title>
        <authorList>
            <person name="Wrighton K."/>
        </authorList>
    </citation>
    <scope>NUCLEOTIDE SEQUENCE [LARGE SCALE GENOMIC DNA]</scope>
    <source>
        <strain evidence="1 2">MA284_T2</strain>
    </source>
</reference>
<dbReference type="AlphaFoldDB" id="A0A4V3CE71"/>
<evidence type="ECO:0000313" key="2">
    <source>
        <dbReference type="Proteomes" id="UP000295064"/>
    </source>
</evidence>
<gene>
    <name evidence="1" type="ORF">DFR79_1182</name>
</gene>
<dbReference type="EMBL" id="SNWX01000018">
    <property type="protein sequence ID" value="TDO85237.1"/>
    <property type="molecule type" value="Genomic_DNA"/>
</dbReference>